<gene>
    <name evidence="1" type="ORF">BFC18_13555</name>
</gene>
<evidence type="ECO:0008006" key="3">
    <source>
        <dbReference type="Google" id="ProtNLM"/>
    </source>
</evidence>
<accession>A0A1E7Z9L6</accession>
<organism evidence="1 2">
    <name type="scientific">Alteromonas confluentis</name>
    <dbReference type="NCBI Taxonomy" id="1656094"/>
    <lineage>
        <taxon>Bacteria</taxon>
        <taxon>Pseudomonadati</taxon>
        <taxon>Pseudomonadota</taxon>
        <taxon>Gammaproteobacteria</taxon>
        <taxon>Alteromonadales</taxon>
        <taxon>Alteromonadaceae</taxon>
        <taxon>Alteromonas/Salinimonas group</taxon>
        <taxon>Alteromonas</taxon>
    </lineage>
</organism>
<dbReference type="Proteomes" id="UP000175691">
    <property type="component" value="Unassembled WGS sequence"/>
</dbReference>
<proteinExistence type="predicted"/>
<dbReference type="AlphaFoldDB" id="A0A1E7Z9L6"/>
<dbReference type="OrthoDB" id="6333293at2"/>
<keyword evidence="2" id="KW-1185">Reference proteome</keyword>
<dbReference type="Pfam" id="PF12305">
    <property type="entry name" value="DUF3630"/>
    <property type="match status" value="1"/>
</dbReference>
<dbReference type="InterPro" id="IPR022080">
    <property type="entry name" value="DUF3630"/>
</dbReference>
<comment type="caution">
    <text evidence="1">The sequence shown here is derived from an EMBL/GenBank/DDBJ whole genome shotgun (WGS) entry which is preliminary data.</text>
</comment>
<dbReference type="STRING" id="1656094.BFC18_13555"/>
<evidence type="ECO:0000313" key="1">
    <source>
        <dbReference type="EMBL" id="OFC70209.1"/>
    </source>
</evidence>
<dbReference type="RefSeq" id="WP_070125852.1">
    <property type="nucleotide sequence ID" value="NZ_MDHN01000029.1"/>
</dbReference>
<name>A0A1E7Z9L6_9ALTE</name>
<evidence type="ECO:0000313" key="2">
    <source>
        <dbReference type="Proteomes" id="UP000175691"/>
    </source>
</evidence>
<protein>
    <recommendedName>
        <fullName evidence="3">DUF3630 domain-containing protein</fullName>
    </recommendedName>
</protein>
<reference evidence="1 2" key="1">
    <citation type="submission" date="2016-08" db="EMBL/GenBank/DDBJ databases">
        <authorList>
            <person name="Seilhamer J.J."/>
        </authorList>
    </citation>
    <scope>NUCLEOTIDE SEQUENCE [LARGE SCALE GENOMIC DNA]</scope>
    <source>
        <strain evidence="1 2">KCTC 42603</strain>
    </source>
</reference>
<dbReference type="EMBL" id="MDHN01000029">
    <property type="protein sequence ID" value="OFC70209.1"/>
    <property type="molecule type" value="Genomic_DNA"/>
</dbReference>
<sequence length="102" mass="11582">MQQLDVNQIRQSARRVDETIVLDFPLPQTPGRTSQFITLLVSALGAEAQEPEWGADRVQVVIIAEEVRMLLCIEWLCDSIWLESAGGINNTADFLWQWLQAK</sequence>